<keyword evidence="2" id="KW-0813">Transport</keyword>
<keyword evidence="3" id="KW-0249">Electron transport</keyword>
<dbReference type="InterPro" id="IPR005746">
    <property type="entry name" value="Thioredoxin"/>
</dbReference>
<dbReference type="Pfam" id="PF00085">
    <property type="entry name" value="Thioredoxin"/>
    <property type="match status" value="1"/>
</dbReference>
<comment type="similarity">
    <text evidence="1 7">Belongs to the thioredoxin family.</text>
</comment>
<dbReference type="PRINTS" id="PR00421">
    <property type="entry name" value="THIOREDOXIN"/>
</dbReference>
<dbReference type="PIRSF" id="PIRSF000077">
    <property type="entry name" value="Thioredoxin"/>
    <property type="match status" value="1"/>
</dbReference>
<evidence type="ECO:0000256" key="2">
    <source>
        <dbReference type="ARBA" id="ARBA00022448"/>
    </source>
</evidence>
<dbReference type="CDD" id="cd02947">
    <property type="entry name" value="TRX_family"/>
    <property type="match status" value="1"/>
</dbReference>
<dbReference type="PANTHER" id="PTHR45663:SF11">
    <property type="entry name" value="GEO12009P1"/>
    <property type="match status" value="1"/>
</dbReference>
<accession>A0ABU5R5A8</accession>
<reference evidence="9 10" key="1">
    <citation type="submission" date="2023-12" db="EMBL/GenBank/DDBJ databases">
        <title>Amycolatopsis sp. V23-08.</title>
        <authorList>
            <person name="Somphong A."/>
        </authorList>
    </citation>
    <scope>NUCLEOTIDE SEQUENCE [LARGE SCALE GENOMIC DNA]</scope>
    <source>
        <strain evidence="9 10">V23-08</strain>
    </source>
</reference>
<evidence type="ECO:0000256" key="1">
    <source>
        <dbReference type="ARBA" id="ARBA00008987"/>
    </source>
</evidence>
<evidence type="ECO:0000256" key="6">
    <source>
        <dbReference type="NCBIfam" id="TIGR01068"/>
    </source>
</evidence>
<dbReference type="InterPro" id="IPR013766">
    <property type="entry name" value="Thioredoxin_domain"/>
</dbReference>
<dbReference type="SUPFAM" id="SSF52833">
    <property type="entry name" value="Thioredoxin-like"/>
    <property type="match status" value="1"/>
</dbReference>
<evidence type="ECO:0000259" key="8">
    <source>
        <dbReference type="PROSITE" id="PS51352"/>
    </source>
</evidence>
<evidence type="ECO:0000256" key="4">
    <source>
        <dbReference type="ARBA" id="ARBA00023157"/>
    </source>
</evidence>
<organism evidence="9 10">
    <name type="scientific">Amycolatopsis heterodermiae</name>
    <dbReference type="NCBI Taxonomy" id="3110235"/>
    <lineage>
        <taxon>Bacteria</taxon>
        <taxon>Bacillati</taxon>
        <taxon>Actinomycetota</taxon>
        <taxon>Actinomycetes</taxon>
        <taxon>Pseudonocardiales</taxon>
        <taxon>Pseudonocardiaceae</taxon>
        <taxon>Amycolatopsis</taxon>
    </lineage>
</organism>
<evidence type="ECO:0000256" key="7">
    <source>
        <dbReference type="PIRNR" id="PIRNR000077"/>
    </source>
</evidence>
<keyword evidence="5" id="KW-0676">Redox-active center</keyword>
<dbReference type="NCBIfam" id="TIGR01068">
    <property type="entry name" value="thioredoxin"/>
    <property type="match status" value="1"/>
</dbReference>
<feature type="domain" description="Thioredoxin" evidence="8">
    <location>
        <begin position="1"/>
        <end position="112"/>
    </location>
</feature>
<dbReference type="PROSITE" id="PS51352">
    <property type="entry name" value="THIOREDOXIN_2"/>
    <property type="match status" value="1"/>
</dbReference>
<dbReference type="Gene3D" id="3.40.30.10">
    <property type="entry name" value="Glutaredoxin"/>
    <property type="match status" value="1"/>
</dbReference>
<dbReference type="RefSeq" id="WP_323328497.1">
    <property type="nucleotide sequence ID" value="NZ_JAYFSI010000003.1"/>
</dbReference>
<proteinExistence type="inferred from homology"/>
<evidence type="ECO:0000256" key="5">
    <source>
        <dbReference type="ARBA" id="ARBA00023284"/>
    </source>
</evidence>
<keyword evidence="4" id="KW-1015">Disulfide bond</keyword>
<dbReference type="Proteomes" id="UP001304298">
    <property type="component" value="Unassembled WGS sequence"/>
</dbReference>
<dbReference type="PROSITE" id="PS00194">
    <property type="entry name" value="THIOREDOXIN_1"/>
    <property type="match status" value="1"/>
</dbReference>
<dbReference type="InterPro" id="IPR017937">
    <property type="entry name" value="Thioredoxin_CS"/>
</dbReference>
<dbReference type="EMBL" id="JAYFSI010000003">
    <property type="protein sequence ID" value="MEA5361412.1"/>
    <property type="molecule type" value="Genomic_DNA"/>
</dbReference>
<comment type="caution">
    <text evidence="9">The sequence shown here is derived from an EMBL/GenBank/DDBJ whole genome shotgun (WGS) entry which is preliminary data.</text>
</comment>
<dbReference type="PANTHER" id="PTHR45663">
    <property type="entry name" value="GEO12009P1"/>
    <property type="match status" value="1"/>
</dbReference>
<evidence type="ECO:0000313" key="10">
    <source>
        <dbReference type="Proteomes" id="UP001304298"/>
    </source>
</evidence>
<gene>
    <name evidence="9" type="primary">trxA</name>
    <name evidence="9" type="ORF">VA596_17845</name>
</gene>
<protein>
    <recommendedName>
        <fullName evidence="6 7">Thioredoxin</fullName>
    </recommendedName>
</protein>
<name>A0ABU5R5A8_9PSEU</name>
<keyword evidence="10" id="KW-1185">Reference proteome</keyword>
<sequence>MSEIAEVTDATFAAEILGGDVPVLVEFWATWCPPCRMIAPVLAELARERAGTLAVRKINSDENPETTRAYQVMSLPTMILFRRGEPVLTIVGALPKARLEERLDRALEAQGAVALTNVSATSRP</sequence>
<dbReference type="InterPro" id="IPR036249">
    <property type="entry name" value="Thioredoxin-like_sf"/>
</dbReference>
<evidence type="ECO:0000313" key="9">
    <source>
        <dbReference type="EMBL" id="MEA5361412.1"/>
    </source>
</evidence>
<evidence type="ECO:0000256" key="3">
    <source>
        <dbReference type="ARBA" id="ARBA00022982"/>
    </source>
</evidence>